<feature type="region of interest" description="Disordered" evidence="1">
    <location>
        <begin position="41"/>
        <end position="94"/>
    </location>
</feature>
<dbReference type="Proteomes" id="UP000037392">
    <property type="component" value="Unassembled WGS sequence"/>
</dbReference>
<organism evidence="2 3">
    <name type="scientific">[Clostridium] citroniae WAL-19142</name>
    <dbReference type="NCBI Taxonomy" id="742734"/>
    <lineage>
        <taxon>Bacteria</taxon>
        <taxon>Bacillati</taxon>
        <taxon>Bacillota</taxon>
        <taxon>Clostridia</taxon>
        <taxon>Lachnospirales</taxon>
        <taxon>Lachnospiraceae</taxon>
        <taxon>Enterocloster</taxon>
    </lineage>
</organism>
<name>A0A0J9C125_9FIRM</name>
<dbReference type="EMBL" id="ADLK01000024">
    <property type="protein sequence ID" value="KMW18091.1"/>
    <property type="molecule type" value="Genomic_DNA"/>
</dbReference>
<feature type="compositionally biased region" description="Basic and acidic residues" evidence="1">
    <location>
        <begin position="48"/>
        <end position="59"/>
    </location>
</feature>
<dbReference type="PATRIC" id="fig|742734.4.peg.3212"/>
<dbReference type="RefSeq" id="WP_048930139.1">
    <property type="nucleotide sequence ID" value="NZ_KQ235879.1"/>
</dbReference>
<dbReference type="GeneID" id="93162467"/>
<comment type="caution">
    <text evidence="2">The sequence shown here is derived from an EMBL/GenBank/DDBJ whole genome shotgun (WGS) entry which is preliminary data.</text>
</comment>
<accession>A0A0J9C125</accession>
<proteinExistence type="predicted"/>
<sequence>MSDEQKMVREQRSIGKRSMLRTWFLCVWAFVLAAFLVSCGSHSGSRSPMERVSPDRGSEGTDAGFLDGTEGSDPDGEEGGVPDGREEGSSSGPVQGVQFAEGFGICAPGQPPVYTMESPPPPIETEGAKAWLQSVAYQNGIWIYRVKVEDHSITVIPEDEVEELLKKEEENMKLQEEGKYPQWDNSYFELDHEKGIYGRSSFEERTGFRKTKNGLPGEHFIDSIQGPGVPGGSISARRHQRNSRYEEYLTKGYAATYWDYYVDQMELTIPEPDGIYELHIPGFSEGFLFSFVKAHEYPSAEEIPGMVFHQGMGIYATGKWTEDGFQAAYYTYPKEGYVMQPVIAELSFCKGDQKGTGHLRETEFDHSLNAQMGLQGIPDGKQGQIITYELDPEAGGGEIWLKFGRVNMAYQKEIQWLTIPIPEEKTEVDQTFSLDECTVKVVSARRTDSPVYYGNINGVDETRPAVYVETEIEMNDDGKEFSGLYALMEEDIRAPYPVLAKPVYKDEERIENHEKPLGYNLCYSKGDTQVQLGLKGVYYNWHQEFMVPVQVAAE</sequence>
<protein>
    <submittedName>
        <fullName evidence="2">Uncharacterized protein</fullName>
    </submittedName>
</protein>
<dbReference type="OrthoDB" id="2067894at2"/>
<evidence type="ECO:0000256" key="1">
    <source>
        <dbReference type="SAM" id="MobiDB-lite"/>
    </source>
</evidence>
<gene>
    <name evidence="2" type="ORF">HMPREF9470_03001</name>
</gene>
<evidence type="ECO:0000313" key="3">
    <source>
        <dbReference type="Proteomes" id="UP000037392"/>
    </source>
</evidence>
<reference evidence="2 3" key="1">
    <citation type="submission" date="2011-04" db="EMBL/GenBank/DDBJ databases">
        <title>The Genome Sequence of Clostridium citroniae WAL-19142.</title>
        <authorList>
            <consortium name="The Broad Institute Genome Sequencing Platform"/>
            <person name="Earl A."/>
            <person name="Ward D."/>
            <person name="Feldgarden M."/>
            <person name="Gevers D."/>
            <person name="Warren Y.A."/>
            <person name="Tyrrell K.L."/>
            <person name="Citron D.M."/>
            <person name="Goldstein E.J."/>
            <person name="Daigneault M."/>
            <person name="Allen-Vercoe E."/>
            <person name="Young S.K."/>
            <person name="Zeng Q."/>
            <person name="Gargeya S."/>
            <person name="Fitzgerald M."/>
            <person name="Haas B."/>
            <person name="Abouelleil A."/>
            <person name="Alvarado L."/>
            <person name="Arachchi H.M."/>
            <person name="Berlin A."/>
            <person name="Brown A."/>
            <person name="Chapman S.B."/>
            <person name="Chen Z."/>
            <person name="Dunbar C."/>
            <person name="Freedman E."/>
            <person name="Gearin G."/>
            <person name="Gellesch M."/>
            <person name="Goldberg J."/>
            <person name="Griggs A."/>
            <person name="Gujja S."/>
            <person name="Heilman E.R."/>
            <person name="Heiman D."/>
            <person name="Howarth C."/>
            <person name="Larson L."/>
            <person name="Lui A."/>
            <person name="MacDonald P.J."/>
            <person name="Mehta T."/>
            <person name="Montmayeur A."/>
            <person name="Murphy C."/>
            <person name="Neiman D."/>
            <person name="Pearson M."/>
            <person name="Priest M."/>
            <person name="Roberts A."/>
            <person name="Saif S."/>
            <person name="Shea T."/>
            <person name="Shenoy N."/>
            <person name="Sisk P."/>
            <person name="Stolte C."/>
            <person name="Sykes S."/>
            <person name="White J."/>
            <person name="Yandava C."/>
            <person name="Wortman J."/>
            <person name="Nusbaum C."/>
            <person name="Birren B."/>
        </authorList>
    </citation>
    <scope>NUCLEOTIDE SEQUENCE [LARGE SCALE GENOMIC DNA]</scope>
    <source>
        <strain evidence="2 3">WAL-19142</strain>
    </source>
</reference>
<evidence type="ECO:0000313" key="2">
    <source>
        <dbReference type="EMBL" id="KMW18091.1"/>
    </source>
</evidence>
<feature type="compositionally biased region" description="Acidic residues" evidence="1">
    <location>
        <begin position="70"/>
        <end position="80"/>
    </location>
</feature>
<dbReference type="AlphaFoldDB" id="A0A0J9C125"/>